<dbReference type="PROSITE" id="PS50943">
    <property type="entry name" value="HTH_CROC1"/>
    <property type="match status" value="1"/>
</dbReference>
<dbReference type="Proteomes" id="UP000004923">
    <property type="component" value="Unassembled WGS sequence"/>
</dbReference>
<evidence type="ECO:0000313" key="4">
    <source>
        <dbReference type="Proteomes" id="UP000004923"/>
    </source>
</evidence>
<dbReference type="SMART" id="SM00530">
    <property type="entry name" value="HTH_XRE"/>
    <property type="match status" value="1"/>
</dbReference>
<feature type="domain" description="HTH cro/C1-type" evidence="2">
    <location>
        <begin position="17"/>
        <end position="71"/>
    </location>
</feature>
<dbReference type="InterPro" id="IPR010982">
    <property type="entry name" value="Lambda_DNA-bd_dom_sf"/>
</dbReference>
<dbReference type="InterPro" id="IPR001387">
    <property type="entry name" value="Cro/C1-type_HTH"/>
</dbReference>
<dbReference type="HOGENOM" id="CLU_066192_17_6_9"/>
<comment type="caution">
    <text evidence="3">The sequence shown here is derived from an EMBL/GenBank/DDBJ whole genome shotgun (WGS) entry which is preliminary data.</text>
</comment>
<evidence type="ECO:0000313" key="3">
    <source>
        <dbReference type="EMBL" id="EFY05820.1"/>
    </source>
</evidence>
<sequence length="104" mass="11918">MMMNMTEEYNRLIGKRVKMQRISAKVSQTELAKELGVTQTHLSNIENGRAGLTIPNLIKLHQILECPISSFFVDIEWEKEADNSSDITLENVMELARLLKKARD</sequence>
<dbReference type="GO" id="GO:0003700">
    <property type="term" value="F:DNA-binding transcription factor activity"/>
    <property type="evidence" value="ECO:0007669"/>
    <property type="project" value="TreeGrafter"/>
</dbReference>
<reference evidence="3 4" key="1">
    <citation type="submission" date="2011-01" db="EMBL/GenBank/DDBJ databases">
        <authorList>
            <person name="Weinstock G."/>
            <person name="Sodergren E."/>
            <person name="Clifton S."/>
            <person name="Fulton L."/>
            <person name="Fulton B."/>
            <person name="Courtney L."/>
            <person name="Fronick C."/>
            <person name="Harrison M."/>
            <person name="Strong C."/>
            <person name="Farmer C."/>
            <person name="Delahaunty K."/>
            <person name="Markovic C."/>
            <person name="Hall O."/>
            <person name="Minx P."/>
            <person name="Tomlinson C."/>
            <person name="Mitreva M."/>
            <person name="Hou S."/>
            <person name="Chen J."/>
            <person name="Wollam A."/>
            <person name="Pepin K.H."/>
            <person name="Johnson M."/>
            <person name="Bhonagiri V."/>
            <person name="Zhang X."/>
            <person name="Suruliraj S."/>
            <person name="Warren W."/>
            <person name="Chinwalla A."/>
            <person name="Mardis E.R."/>
            <person name="Wilson R.K."/>
        </authorList>
    </citation>
    <scope>NUCLEOTIDE SEQUENCE [LARGE SCALE GENOMIC DNA]</scope>
    <source>
        <strain evidence="3 4">YIT 12067</strain>
    </source>
</reference>
<dbReference type="CDD" id="cd00093">
    <property type="entry name" value="HTH_XRE"/>
    <property type="match status" value="1"/>
</dbReference>
<dbReference type="RefSeq" id="WP_009144541.1">
    <property type="nucleotide sequence ID" value="NZ_GL830848.1"/>
</dbReference>
<dbReference type="GO" id="GO:0003677">
    <property type="term" value="F:DNA binding"/>
    <property type="evidence" value="ECO:0007669"/>
    <property type="project" value="UniProtKB-KW"/>
</dbReference>
<dbReference type="GO" id="GO:0005829">
    <property type="term" value="C:cytosol"/>
    <property type="evidence" value="ECO:0007669"/>
    <property type="project" value="TreeGrafter"/>
</dbReference>
<dbReference type="EMBL" id="AEVN01000006">
    <property type="protein sequence ID" value="EFY05820.1"/>
    <property type="molecule type" value="Genomic_DNA"/>
</dbReference>
<dbReference type="eggNOG" id="COG1396">
    <property type="taxonomic scope" value="Bacteria"/>
</dbReference>
<gene>
    <name evidence="3" type="ORF">HMPREF9443_00145</name>
</gene>
<dbReference type="SUPFAM" id="SSF47413">
    <property type="entry name" value="lambda repressor-like DNA-binding domains"/>
    <property type="match status" value="1"/>
</dbReference>
<proteinExistence type="predicted"/>
<evidence type="ECO:0000256" key="1">
    <source>
        <dbReference type="ARBA" id="ARBA00023125"/>
    </source>
</evidence>
<dbReference type="Gene3D" id="1.10.260.40">
    <property type="entry name" value="lambda repressor-like DNA-binding domains"/>
    <property type="match status" value="1"/>
</dbReference>
<keyword evidence="4" id="KW-1185">Reference proteome</keyword>
<dbReference type="AlphaFoldDB" id="E8LBD4"/>
<name>E8LBD4_9FIRM</name>
<evidence type="ECO:0000259" key="2">
    <source>
        <dbReference type="PROSITE" id="PS50943"/>
    </source>
</evidence>
<dbReference type="PANTHER" id="PTHR46797">
    <property type="entry name" value="HTH-TYPE TRANSCRIPTIONAL REGULATOR"/>
    <property type="match status" value="1"/>
</dbReference>
<dbReference type="Pfam" id="PF01381">
    <property type="entry name" value="HTH_3"/>
    <property type="match status" value="1"/>
</dbReference>
<keyword evidence="1 3" id="KW-0238">DNA-binding</keyword>
<dbReference type="InterPro" id="IPR050807">
    <property type="entry name" value="TransReg_Diox_bact_type"/>
</dbReference>
<organism evidence="3 4">
    <name type="scientific">Phascolarctobacterium succinatutens YIT 12067</name>
    <dbReference type="NCBI Taxonomy" id="626939"/>
    <lineage>
        <taxon>Bacteria</taxon>
        <taxon>Bacillati</taxon>
        <taxon>Bacillota</taxon>
        <taxon>Negativicutes</taxon>
        <taxon>Acidaminococcales</taxon>
        <taxon>Acidaminococcaceae</taxon>
        <taxon>Phascolarctobacterium</taxon>
    </lineage>
</organism>
<accession>E8LBD4</accession>
<dbReference type="PANTHER" id="PTHR46797:SF1">
    <property type="entry name" value="METHYLPHOSPHONATE SYNTHASE"/>
    <property type="match status" value="1"/>
</dbReference>
<protein>
    <submittedName>
        <fullName evidence="3">DNA-binding helix-turn-helix protein</fullName>
    </submittedName>
</protein>